<dbReference type="Pfam" id="PF08816">
    <property type="entry name" value="Ivy"/>
    <property type="match status" value="1"/>
</dbReference>
<keyword evidence="3" id="KW-1185">Reference proteome</keyword>
<proteinExistence type="predicted"/>
<dbReference type="InterPro" id="IPR036501">
    <property type="entry name" value="Inhibitor_vert_lysozyme_sf"/>
</dbReference>
<keyword evidence="1" id="KW-0732">Signal</keyword>
<accession>A0A7W8HJ03</accession>
<protein>
    <recommendedName>
        <fullName evidence="4">C-lysozyme inhibitor</fullName>
    </recommendedName>
</protein>
<evidence type="ECO:0000313" key="3">
    <source>
        <dbReference type="Proteomes" id="UP000532440"/>
    </source>
</evidence>
<reference evidence="2 3" key="1">
    <citation type="submission" date="2020-08" db="EMBL/GenBank/DDBJ databases">
        <title>Genomic Encyclopedia of Type Strains, Phase IV (KMG-IV): sequencing the most valuable type-strain genomes for metagenomic binning, comparative biology and taxonomic classification.</title>
        <authorList>
            <person name="Goeker M."/>
        </authorList>
    </citation>
    <scope>NUCLEOTIDE SEQUENCE [LARGE SCALE GENOMIC DNA]</scope>
    <source>
        <strain evidence="2 3">DSM 29781</strain>
    </source>
</reference>
<sequence length="148" mass="15632">MSGPHRNSRRSALAAVIFTLGFACALPAGAQQPAAGSPGDLLKDAGFRAAWAKAAAPLSGGERWVARLEGPAPQLRSVTLSGTAYTLAAVCKPHDCGDNNLVLLHDPSSGRVHALVHRAGRSRLLGAPPPEMAGELEKLWRQEWRQGR</sequence>
<dbReference type="SUPFAM" id="SSF89872">
    <property type="entry name" value="Inhibitor of vertebrate lysozyme, Ivy"/>
    <property type="match status" value="1"/>
</dbReference>
<comment type="caution">
    <text evidence="2">The sequence shown here is derived from an EMBL/GenBank/DDBJ whole genome shotgun (WGS) entry which is preliminary data.</text>
</comment>
<gene>
    <name evidence="2" type="ORF">HNQ70_002775</name>
</gene>
<evidence type="ECO:0008006" key="4">
    <source>
        <dbReference type="Google" id="ProtNLM"/>
    </source>
</evidence>
<dbReference type="PROSITE" id="PS51257">
    <property type="entry name" value="PROKAR_LIPOPROTEIN"/>
    <property type="match status" value="1"/>
</dbReference>
<dbReference type="AlphaFoldDB" id="A0A7W8HJ03"/>
<dbReference type="EMBL" id="JACHGB010000005">
    <property type="protein sequence ID" value="MBB5272752.1"/>
    <property type="molecule type" value="Genomic_DNA"/>
</dbReference>
<feature type="signal peptide" evidence="1">
    <location>
        <begin position="1"/>
        <end position="30"/>
    </location>
</feature>
<dbReference type="Gene3D" id="3.40.1420.10">
    <property type="entry name" value="Inhibitor of vertebrate lysozyme"/>
    <property type="match status" value="1"/>
</dbReference>
<dbReference type="RefSeq" id="WP_183968573.1">
    <property type="nucleotide sequence ID" value="NZ_BAABEW010000012.1"/>
</dbReference>
<evidence type="ECO:0000313" key="2">
    <source>
        <dbReference type="EMBL" id="MBB5272752.1"/>
    </source>
</evidence>
<organism evidence="2 3">
    <name type="scientific">Quisquiliibacterium transsilvanicum</name>
    <dbReference type="NCBI Taxonomy" id="1549638"/>
    <lineage>
        <taxon>Bacteria</taxon>
        <taxon>Pseudomonadati</taxon>
        <taxon>Pseudomonadota</taxon>
        <taxon>Betaproteobacteria</taxon>
        <taxon>Burkholderiales</taxon>
        <taxon>Burkholderiaceae</taxon>
        <taxon>Quisquiliibacterium</taxon>
    </lineage>
</organism>
<evidence type="ECO:0000256" key="1">
    <source>
        <dbReference type="SAM" id="SignalP"/>
    </source>
</evidence>
<name>A0A7W8HJ03_9BURK</name>
<dbReference type="Proteomes" id="UP000532440">
    <property type="component" value="Unassembled WGS sequence"/>
</dbReference>
<feature type="chain" id="PRO_5030765516" description="C-lysozyme inhibitor" evidence="1">
    <location>
        <begin position="31"/>
        <end position="148"/>
    </location>
</feature>